<protein>
    <submittedName>
        <fullName evidence="1">Uncharacterized protein</fullName>
    </submittedName>
</protein>
<proteinExistence type="predicted"/>
<evidence type="ECO:0000313" key="2">
    <source>
        <dbReference type="Proteomes" id="UP000054630"/>
    </source>
</evidence>
<dbReference type="AlphaFoldDB" id="A0A0V0RC54"/>
<keyword evidence="2" id="KW-1185">Reference proteome</keyword>
<accession>A0A0V0RC54</accession>
<organism evidence="1 2">
    <name type="scientific">Trichinella nelsoni</name>
    <dbReference type="NCBI Taxonomy" id="6336"/>
    <lineage>
        <taxon>Eukaryota</taxon>
        <taxon>Metazoa</taxon>
        <taxon>Ecdysozoa</taxon>
        <taxon>Nematoda</taxon>
        <taxon>Enoplea</taxon>
        <taxon>Dorylaimia</taxon>
        <taxon>Trichinellida</taxon>
        <taxon>Trichinellidae</taxon>
        <taxon>Trichinella</taxon>
    </lineage>
</organism>
<evidence type="ECO:0000313" key="1">
    <source>
        <dbReference type="EMBL" id="KRX11800.1"/>
    </source>
</evidence>
<dbReference type="Proteomes" id="UP000054630">
    <property type="component" value="Unassembled WGS sequence"/>
</dbReference>
<name>A0A0V0RC54_9BILA</name>
<reference evidence="1 2" key="1">
    <citation type="submission" date="2015-01" db="EMBL/GenBank/DDBJ databases">
        <title>Evolution of Trichinella species and genotypes.</title>
        <authorList>
            <person name="Korhonen P.K."/>
            <person name="Edoardo P."/>
            <person name="Giuseppe L.R."/>
            <person name="Gasser R.B."/>
        </authorList>
    </citation>
    <scope>NUCLEOTIDE SEQUENCE [LARGE SCALE GENOMIC DNA]</scope>
    <source>
        <strain evidence="1">ISS37</strain>
    </source>
</reference>
<sequence>MGLQTPSAPSVLSLTPPLGTPHSVQWLAALAEPLRRQLYQAAVSKHFLASTIVSGFGDCI</sequence>
<dbReference type="EMBL" id="JYDL01001365">
    <property type="protein sequence ID" value="KRX11800.1"/>
    <property type="molecule type" value="Genomic_DNA"/>
</dbReference>
<comment type="caution">
    <text evidence="1">The sequence shown here is derived from an EMBL/GenBank/DDBJ whole genome shotgun (WGS) entry which is preliminary data.</text>
</comment>
<dbReference type="OrthoDB" id="10449052at2759"/>
<gene>
    <name evidence="1" type="ORF">T07_8521</name>
</gene>